<dbReference type="GO" id="GO:0006310">
    <property type="term" value="P:DNA recombination"/>
    <property type="evidence" value="ECO:0007669"/>
    <property type="project" value="UniProtKB-UniRule"/>
</dbReference>
<evidence type="ECO:0000256" key="5">
    <source>
        <dbReference type="ARBA" id="ARBA00023172"/>
    </source>
</evidence>
<dbReference type="PROSITE" id="PS01300">
    <property type="entry name" value="RECR"/>
    <property type="match status" value="1"/>
</dbReference>
<dbReference type="Pfam" id="PF13662">
    <property type="entry name" value="Toprim_4"/>
    <property type="match status" value="1"/>
</dbReference>
<dbReference type="PANTHER" id="PTHR30446">
    <property type="entry name" value="RECOMBINATION PROTEIN RECR"/>
    <property type="match status" value="1"/>
</dbReference>
<evidence type="ECO:0000256" key="4">
    <source>
        <dbReference type="ARBA" id="ARBA00022833"/>
    </source>
</evidence>
<keyword evidence="3 7" id="KW-0863">Zinc-finger</keyword>
<evidence type="ECO:0000313" key="9">
    <source>
        <dbReference type="EMBL" id="OGK65010.1"/>
    </source>
</evidence>
<keyword evidence="5 7" id="KW-0233">DNA recombination</keyword>
<proteinExistence type="inferred from homology"/>
<dbReference type="GO" id="GO:0003677">
    <property type="term" value="F:DNA binding"/>
    <property type="evidence" value="ECO:0007669"/>
    <property type="project" value="UniProtKB-UniRule"/>
</dbReference>
<keyword evidence="4 7" id="KW-0862">Zinc</keyword>
<organism evidence="9 10">
    <name type="scientific">Candidatus Roizmanbacteria bacterium RIFOXYA1_FULL_41_12</name>
    <dbReference type="NCBI Taxonomy" id="1802082"/>
    <lineage>
        <taxon>Bacteria</taxon>
        <taxon>Candidatus Roizmaniibacteriota</taxon>
    </lineage>
</organism>
<keyword evidence="6 7" id="KW-0234">DNA repair</keyword>
<dbReference type="PANTHER" id="PTHR30446:SF0">
    <property type="entry name" value="RECOMBINATION PROTEIN RECR"/>
    <property type="match status" value="1"/>
</dbReference>
<dbReference type="InterPro" id="IPR034137">
    <property type="entry name" value="TOPRIM_RecR"/>
</dbReference>
<protein>
    <recommendedName>
        <fullName evidence="7">Recombination protein RecR</fullName>
    </recommendedName>
</protein>
<dbReference type="Pfam" id="PF21176">
    <property type="entry name" value="RecR_HhH"/>
    <property type="match status" value="1"/>
</dbReference>
<dbReference type="PROSITE" id="PS50880">
    <property type="entry name" value="TOPRIM"/>
    <property type="match status" value="1"/>
</dbReference>
<feature type="zinc finger region" description="C4-type" evidence="7">
    <location>
        <begin position="57"/>
        <end position="72"/>
    </location>
</feature>
<dbReference type="InterPro" id="IPR023627">
    <property type="entry name" value="Rcmb_RecR"/>
</dbReference>
<dbReference type="SUPFAM" id="SSF111304">
    <property type="entry name" value="Recombination protein RecR"/>
    <property type="match status" value="1"/>
</dbReference>
<keyword evidence="1 7" id="KW-0479">Metal-binding</keyword>
<feature type="domain" description="Toprim" evidence="8">
    <location>
        <begin position="80"/>
        <end position="183"/>
    </location>
</feature>
<evidence type="ECO:0000256" key="1">
    <source>
        <dbReference type="ARBA" id="ARBA00022723"/>
    </source>
</evidence>
<dbReference type="InterPro" id="IPR015967">
    <property type="entry name" value="Rcmb_RecR_Znf"/>
</dbReference>
<keyword evidence="2 7" id="KW-0227">DNA damage</keyword>
<dbReference type="InterPro" id="IPR000093">
    <property type="entry name" value="DNA_Rcmb_RecR"/>
</dbReference>
<dbReference type="NCBIfam" id="TIGR00615">
    <property type="entry name" value="recR"/>
    <property type="match status" value="1"/>
</dbReference>
<evidence type="ECO:0000256" key="2">
    <source>
        <dbReference type="ARBA" id="ARBA00022763"/>
    </source>
</evidence>
<dbReference type="GO" id="GO:0006281">
    <property type="term" value="P:DNA repair"/>
    <property type="evidence" value="ECO:0007669"/>
    <property type="project" value="UniProtKB-UniRule"/>
</dbReference>
<name>A0A1F7KAZ8_9BACT</name>
<dbReference type="Gene3D" id="1.10.8.420">
    <property type="entry name" value="RecR Domain 1"/>
    <property type="match status" value="1"/>
</dbReference>
<dbReference type="CDD" id="cd01025">
    <property type="entry name" value="TOPRIM_recR"/>
    <property type="match status" value="1"/>
</dbReference>
<reference evidence="9 10" key="1">
    <citation type="journal article" date="2016" name="Nat. Commun.">
        <title>Thousands of microbial genomes shed light on interconnected biogeochemical processes in an aquifer system.</title>
        <authorList>
            <person name="Anantharaman K."/>
            <person name="Brown C.T."/>
            <person name="Hug L.A."/>
            <person name="Sharon I."/>
            <person name="Castelle C.J."/>
            <person name="Probst A.J."/>
            <person name="Thomas B.C."/>
            <person name="Singh A."/>
            <person name="Wilkins M.J."/>
            <person name="Karaoz U."/>
            <person name="Brodie E.L."/>
            <person name="Williams K.H."/>
            <person name="Hubbard S.S."/>
            <person name="Banfield J.F."/>
        </authorList>
    </citation>
    <scope>NUCLEOTIDE SEQUENCE [LARGE SCALE GENOMIC DNA]</scope>
</reference>
<dbReference type="SMART" id="SM00493">
    <property type="entry name" value="TOPRIM"/>
    <property type="match status" value="1"/>
</dbReference>
<evidence type="ECO:0000256" key="6">
    <source>
        <dbReference type="ARBA" id="ARBA00023204"/>
    </source>
</evidence>
<evidence type="ECO:0000259" key="8">
    <source>
        <dbReference type="PROSITE" id="PS50880"/>
    </source>
</evidence>
<comment type="function">
    <text evidence="7">May play a role in DNA repair. It seems to be involved in an RecBC-independent recombinational process of DNA repair. It may act with RecF and RecO.</text>
</comment>
<evidence type="ECO:0000256" key="7">
    <source>
        <dbReference type="HAMAP-Rule" id="MF_00017"/>
    </source>
</evidence>
<dbReference type="EMBL" id="MGBG01000013">
    <property type="protein sequence ID" value="OGK65010.1"/>
    <property type="molecule type" value="Genomic_DNA"/>
</dbReference>
<dbReference type="Gene3D" id="3.40.1360.10">
    <property type="match status" value="1"/>
</dbReference>
<gene>
    <name evidence="7" type="primary">recR</name>
    <name evidence="9" type="ORF">A2209_04490</name>
</gene>
<dbReference type="AlphaFoldDB" id="A0A1F7KAZ8"/>
<dbReference type="Pfam" id="PF21175">
    <property type="entry name" value="RecR_C"/>
    <property type="match status" value="1"/>
</dbReference>
<evidence type="ECO:0000313" key="10">
    <source>
        <dbReference type="Proteomes" id="UP000178450"/>
    </source>
</evidence>
<dbReference type="Proteomes" id="UP000178450">
    <property type="component" value="Unassembled WGS sequence"/>
</dbReference>
<evidence type="ECO:0000256" key="3">
    <source>
        <dbReference type="ARBA" id="ARBA00022771"/>
    </source>
</evidence>
<dbReference type="GO" id="GO:0008270">
    <property type="term" value="F:zinc ion binding"/>
    <property type="evidence" value="ECO:0007669"/>
    <property type="project" value="UniProtKB-KW"/>
</dbReference>
<comment type="caution">
    <text evidence="9">The sequence shown here is derived from an EMBL/GenBank/DDBJ whole genome shotgun (WGS) entry which is preliminary data.</text>
</comment>
<sequence length="206" mass="23360">MNLPQPLQELIDQFESLPGIGRKSAAKLAFYLLNVPQDRLNRFSQALTDLKVKTHKCDRCFNLTENKRCSLCEDEGRDQSLLCVVEEVTDLLVIEQTRKFNGLYHVLYGRIDPLNNLGPEEILAPQLLSRLVKEGGKIKEIILATNPNMEGETTAMYLKSKLEELRTKKSLDFKISRLAYGLPMGASLEYADYGTLIQALDHRNGF</sequence>
<accession>A0A1F7KAZ8</accession>
<dbReference type="HAMAP" id="MF_00017">
    <property type="entry name" value="RecR"/>
    <property type="match status" value="1"/>
</dbReference>
<comment type="similarity">
    <text evidence="7">Belongs to the RecR family.</text>
</comment>
<dbReference type="InterPro" id="IPR006171">
    <property type="entry name" value="TOPRIM_dom"/>
</dbReference>